<feature type="active site" description="Phosphoserine intermediate" evidence="14">
    <location>
        <position position="110"/>
    </location>
</feature>
<feature type="binding site" evidence="15">
    <location>
        <position position="60"/>
    </location>
    <ligand>
        <name>Zn(2+)</name>
        <dbReference type="ChEBI" id="CHEBI:29105"/>
        <label>2</label>
    </ligand>
</feature>
<dbReference type="PANTHER" id="PTHR11596">
    <property type="entry name" value="ALKALINE PHOSPHATASE"/>
    <property type="match status" value="1"/>
</dbReference>
<reference evidence="18 19" key="1">
    <citation type="submission" date="2024-04" db="EMBL/GenBank/DDBJ databases">
        <authorList>
            <consortium name="Genoscope - CEA"/>
            <person name="William W."/>
        </authorList>
    </citation>
    <scope>NUCLEOTIDE SEQUENCE [LARGE SCALE GENOMIC DNA]</scope>
</reference>
<accession>A0AAV2I3C1</accession>
<feature type="binding site" evidence="15">
    <location>
        <position position="173"/>
    </location>
    <ligand>
        <name>Mg(2+)</name>
        <dbReference type="ChEBI" id="CHEBI:18420"/>
    </ligand>
</feature>
<comment type="cofactor">
    <cofactor evidence="15">
        <name>Zn(2+)</name>
        <dbReference type="ChEBI" id="CHEBI:29105"/>
    </cofactor>
    <text evidence="15">Binds 2 Zn(2+) ions.</text>
</comment>
<keyword evidence="6" id="KW-0336">GPI-anchor</keyword>
<comment type="similarity">
    <text evidence="2 16">Belongs to the alkaline phosphatase family.</text>
</comment>
<feature type="binding site" evidence="15">
    <location>
        <position position="340"/>
    </location>
    <ligand>
        <name>Zn(2+)</name>
        <dbReference type="ChEBI" id="CHEBI:29105"/>
        <label>2</label>
    </ligand>
</feature>
<feature type="signal peptide" evidence="17">
    <location>
        <begin position="1"/>
        <end position="22"/>
    </location>
</feature>
<evidence type="ECO:0000313" key="19">
    <source>
        <dbReference type="Proteomes" id="UP001497497"/>
    </source>
</evidence>
<dbReference type="GO" id="GO:0098552">
    <property type="term" value="C:side of membrane"/>
    <property type="evidence" value="ECO:0007669"/>
    <property type="project" value="UniProtKB-KW"/>
</dbReference>
<dbReference type="SUPFAM" id="SSF53649">
    <property type="entry name" value="Alkaline phosphatase-like"/>
    <property type="match status" value="1"/>
</dbReference>
<evidence type="ECO:0000256" key="3">
    <source>
        <dbReference type="ARBA" id="ARBA00012647"/>
    </source>
</evidence>
<dbReference type="SMART" id="SM00098">
    <property type="entry name" value="alkPPc"/>
    <property type="match status" value="1"/>
</dbReference>
<keyword evidence="11" id="KW-0472">Membrane</keyword>
<proteinExistence type="inferred from homology"/>
<dbReference type="EMBL" id="CAXITT010000381">
    <property type="protein sequence ID" value="CAL1540409.1"/>
    <property type="molecule type" value="Genomic_DNA"/>
</dbReference>
<evidence type="ECO:0000256" key="12">
    <source>
        <dbReference type="ARBA" id="ARBA00023180"/>
    </source>
</evidence>
<comment type="caution">
    <text evidence="18">The sequence shown here is derived from an EMBL/GenBank/DDBJ whole genome shotgun (WGS) entry which is preliminary data.</text>
</comment>
<name>A0AAV2I3C1_LYMST</name>
<feature type="binding site" evidence="15">
    <location>
        <position position="382"/>
    </location>
    <ligand>
        <name>Zn(2+)</name>
        <dbReference type="ChEBI" id="CHEBI:29105"/>
        <label>2</label>
    </ligand>
</feature>
<feature type="chain" id="PRO_5043516957" description="alkaline phosphatase" evidence="17">
    <location>
        <begin position="23"/>
        <end position="516"/>
    </location>
</feature>
<gene>
    <name evidence="18" type="ORF">GSLYS_00014058001</name>
</gene>
<comment type="cofactor">
    <cofactor evidence="15">
        <name>Mg(2+)</name>
        <dbReference type="ChEBI" id="CHEBI:18420"/>
    </cofactor>
    <text evidence="15">Binds 1 Mg(2+) ion.</text>
</comment>
<evidence type="ECO:0000256" key="14">
    <source>
        <dbReference type="PIRSR" id="PIRSR601952-1"/>
    </source>
</evidence>
<feature type="binding site" evidence="15">
    <location>
        <position position="175"/>
    </location>
    <ligand>
        <name>Mg(2+)</name>
        <dbReference type="ChEBI" id="CHEBI:18420"/>
    </ligand>
</feature>
<keyword evidence="19" id="KW-1185">Reference proteome</keyword>
<sequence length="516" mass="56969">MMMMMTMIHLTLLGWLIAVVSCAFESNAEWRRQARADIQRAKRLTKNYSVAKNLVLMIGDGMGLPTVTAGRIYKGQKNGGTGEEFKLAFQEFPYVALSKTYNLDRQVPDSAGTASAIMTGVKVNMGTLGVDGDVPFTQDCSKYNKTKHLKTLLDYALEAGKSVGVVTTTRITHATPGATYAHTSWRDWESDANKAGVAGCENLKDIAYQLVFDNPNINVLLGGGRRSFLNDTTPDPVTKTISSSQRKDGLDLREVWKKQKSLRGARYAYVENKGEFDAVDPAKTDFLFGLFASSHMTYELERDKTSNGEPSLTEMTEKAIKILQRNPKGFFLLVEGGRIDHAHHDNYGKKALEETAEFDNAVSKVGRMVSVDDTLTIVTADHSHAFGMAGYPTRGNNILGLVDDVLEGEETFDGLPYLTLTYANGPATGRTDLTNVDTTTNNFQQPGCVGMPYSAHGGEDVAIYAKGPMSHLFHTTHEQNYVGHVMMYSACIGEYKKSCDKKERYWLSRTSDTRRG</sequence>
<keyword evidence="17" id="KW-0732">Signal</keyword>
<evidence type="ECO:0000256" key="15">
    <source>
        <dbReference type="PIRSR" id="PIRSR601952-2"/>
    </source>
</evidence>
<dbReference type="CDD" id="cd16012">
    <property type="entry name" value="ALP"/>
    <property type="match status" value="1"/>
</dbReference>
<evidence type="ECO:0000256" key="2">
    <source>
        <dbReference type="ARBA" id="ARBA00005984"/>
    </source>
</evidence>
<dbReference type="GO" id="GO:0005886">
    <property type="term" value="C:plasma membrane"/>
    <property type="evidence" value="ECO:0007669"/>
    <property type="project" value="UniProtKB-SubCell"/>
</dbReference>
<dbReference type="PRINTS" id="PR00113">
    <property type="entry name" value="ALKPHPHTASE"/>
</dbReference>
<keyword evidence="7 15" id="KW-0479">Metal-binding</keyword>
<evidence type="ECO:0000256" key="9">
    <source>
        <dbReference type="ARBA" id="ARBA00022833"/>
    </source>
</evidence>
<dbReference type="Proteomes" id="UP001497497">
    <property type="component" value="Unassembled WGS sequence"/>
</dbReference>
<feature type="binding site" evidence="15">
    <location>
        <position position="335"/>
    </location>
    <ligand>
        <name>Mg(2+)</name>
        <dbReference type="ChEBI" id="CHEBI:18420"/>
    </ligand>
</feature>
<keyword evidence="12" id="KW-0325">Glycoprotein</keyword>
<dbReference type="PANTHER" id="PTHR11596:SF5">
    <property type="entry name" value="ALKALINE PHOSPHATASE"/>
    <property type="match status" value="1"/>
</dbReference>
<keyword evidence="5" id="KW-0597">Phosphoprotein</keyword>
<dbReference type="InterPro" id="IPR001952">
    <property type="entry name" value="Alkaline_phosphatase"/>
</dbReference>
<evidence type="ECO:0000256" key="13">
    <source>
        <dbReference type="ARBA" id="ARBA00023288"/>
    </source>
</evidence>
<feature type="binding site" evidence="15">
    <location>
        <position position="60"/>
    </location>
    <ligand>
        <name>Mg(2+)</name>
        <dbReference type="ChEBI" id="CHEBI:18420"/>
    </ligand>
</feature>
<keyword evidence="13" id="KW-0449">Lipoprotein</keyword>
<dbReference type="AlphaFoldDB" id="A0AAV2I3C1"/>
<evidence type="ECO:0000256" key="10">
    <source>
        <dbReference type="ARBA" id="ARBA00022842"/>
    </source>
</evidence>
<feature type="binding site" evidence="15">
    <location>
        <position position="456"/>
    </location>
    <ligand>
        <name>Zn(2+)</name>
        <dbReference type="ChEBI" id="CHEBI:29105"/>
        <label>2</label>
    </ligand>
</feature>
<evidence type="ECO:0000256" key="6">
    <source>
        <dbReference type="ARBA" id="ARBA00022622"/>
    </source>
</evidence>
<evidence type="ECO:0000256" key="17">
    <source>
        <dbReference type="SAM" id="SignalP"/>
    </source>
</evidence>
<evidence type="ECO:0000256" key="5">
    <source>
        <dbReference type="ARBA" id="ARBA00022553"/>
    </source>
</evidence>
<keyword evidence="8" id="KW-0378">Hydrolase</keyword>
<evidence type="ECO:0000256" key="11">
    <source>
        <dbReference type="ARBA" id="ARBA00023136"/>
    </source>
</evidence>
<evidence type="ECO:0000256" key="7">
    <source>
        <dbReference type="ARBA" id="ARBA00022723"/>
    </source>
</evidence>
<evidence type="ECO:0000256" key="4">
    <source>
        <dbReference type="ARBA" id="ARBA00022475"/>
    </source>
</evidence>
<dbReference type="Pfam" id="PF00245">
    <property type="entry name" value="Alk_phosphatase"/>
    <property type="match status" value="1"/>
</dbReference>
<evidence type="ECO:0000256" key="1">
    <source>
        <dbReference type="ARBA" id="ARBA00004609"/>
    </source>
</evidence>
<comment type="subcellular location">
    <subcellularLocation>
        <location evidence="1">Cell membrane</location>
        <topology evidence="1">Lipid-anchor</topology>
        <topology evidence="1">GPI-anchor</topology>
    </subcellularLocation>
</comment>
<dbReference type="InterPro" id="IPR017850">
    <property type="entry name" value="Alkaline_phosphatase_core_sf"/>
</dbReference>
<feature type="binding site" evidence="15">
    <location>
        <position position="344"/>
    </location>
    <ligand>
        <name>Mg(2+)</name>
        <dbReference type="ChEBI" id="CHEBI:18420"/>
    </ligand>
</feature>
<dbReference type="FunFam" id="3.40.720.10:FF:000008">
    <property type="entry name" value="Alkaline phosphatase"/>
    <property type="match status" value="1"/>
</dbReference>
<dbReference type="Gene3D" id="3.40.720.10">
    <property type="entry name" value="Alkaline Phosphatase, subunit A"/>
    <property type="match status" value="1"/>
</dbReference>
<evidence type="ECO:0000256" key="16">
    <source>
        <dbReference type="RuleBase" id="RU003946"/>
    </source>
</evidence>
<dbReference type="EC" id="3.1.3.1" evidence="3"/>
<dbReference type="GO" id="GO:0046872">
    <property type="term" value="F:metal ion binding"/>
    <property type="evidence" value="ECO:0007669"/>
    <property type="project" value="UniProtKB-KW"/>
</dbReference>
<organism evidence="18 19">
    <name type="scientific">Lymnaea stagnalis</name>
    <name type="common">Great pond snail</name>
    <name type="synonym">Helix stagnalis</name>
    <dbReference type="NCBI Taxonomy" id="6523"/>
    <lineage>
        <taxon>Eukaryota</taxon>
        <taxon>Metazoa</taxon>
        <taxon>Spiralia</taxon>
        <taxon>Lophotrochozoa</taxon>
        <taxon>Mollusca</taxon>
        <taxon>Gastropoda</taxon>
        <taxon>Heterobranchia</taxon>
        <taxon>Euthyneura</taxon>
        <taxon>Panpulmonata</taxon>
        <taxon>Hygrophila</taxon>
        <taxon>Lymnaeoidea</taxon>
        <taxon>Lymnaeidae</taxon>
        <taxon>Lymnaea</taxon>
    </lineage>
</organism>
<feature type="binding site" evidence="15">
    <location>
        <position position="381"/>
    </location>
    <ligand>
        <name>Zn(2+)</name>
        <dbReference type="ChEBI" id="CHEBI:29105"/>
        <label>2</label>
    </ligand>
</feature>
<evidence type="ECO:0000256" key="8">
    <source>
        <dbReference type="ARBA" id="ARBA00022801"/>
    </source>
</evidence>
<keyword evidence="9 15" id="KW-0862">Zinc</keyword>
<keyword evidence="4" id="KW-1003">Cell membrane</keyword>
<protein>
    <recommendedName>
        <fullName evidence="3">alkaline phosphatase</fullName>
        <ecNumber evidence="3">3.1.3.1</ecNumber>
    </recommendedName>
</protein>
<dbReference type="GO" id="GO:0004035">
    <property type="term" value="F:alkaline phosphatase activity"/>
    <property type="evidence" value="ECO:0007669"/>
    <property type="project" value="UniProtKB-EC"/>
</dbReference>
<evidence type="ECO:0000313" key="18">
    <source>
        <dbReference type="EMBL" id="CAL1540409.1"/>
    </source>
</evidence>
<keyword evidence="10 15" id="KW-0460">Magnesium</keyword>